<dbReference type="EMBL" id="JACAZI010000019">
    <property type="protein sequence ID" value="KAF7340098.1"/>
    <property type="molecule type" value="Genomic_DNA"/>
</dbReference>
<feature type="region of interest" description="Disordered" evidence="1">
    <location>
        <begin position="52"/>
        <end position="251"/>
    </location>
</feature>
<dbReference type="AlphaFoldDB" id="A0A8H6XES6"/>
<reference evidence="3" key="1">
    <citation type="submission" date="2020-05" db="EMBL/GenBank/DDBJ databases">
        <title>Mycena genomes resolve the evolution of fungal bioluminescence.</title>
        <authorList>
            <person name="Tsai I.J."/>
        </authorList>
    </citation>
    <scope>NUCLEOTIDE SEQUENCE</scope>
    <source>
        <strain evidence="3">CCC161011</strain>
    </source>
</reference>
<feature type="compositionally biased region" description="Polar residues" evidence="1">
    <location>
        <begin position="152"/>
        <end position="168"/>
    </location>
</feature>
<keyword evidence="2" id="KW-0472">Membrane</keyword>
<keyword evidence="2" id="KW-1133">Transmembrane helix</keyword>
<proteinExistence type="predicted"/>
<dbReference type="Proteomes" id="UP000620124">
    <property type="component" value="Unassembled WGS sequence"/>
</dbReference>
<accession>A0A8H6XES6</accession>
<feature type="compositionally biased region" description="Polar residues" evidence="1">
    <location>
        <begin position="74"/>
        <end position="90"/>
    </location>
</feature>
<organism evidence="3 4">
    <name type="scientific">Mycena venus</name>
    <dbReference type="NCBI Taxonomy" id="2733690"/>
    <lineage>
        <taxon>Eukaryota</taxon>
        <taxon>Fungi</taxon>
        <taxon>Dikarya</taxon>
        <taxon>Basidiomycota</taxon>
        <taxon>Agaricomycotina</taxon>
        <taxon>Agaricomycetes</taxon>
        <taxon>Agaricomycetidae</taxon>
        <taxon>Agaricales</taxon>
        <taxon>Marasmiineae</taxon>
        <taxon>Mycenaceae</taxon>
        <taxon>Mycena</taxon>
    </lineage>
</organism>
<protein>
    <submittedName>
        <fullName evidence="3">WD-REPEATS-REGION domain-containing protein</fullName>
    </submittedName>
</protein>
<dbReference type="OrthoDB" id="3266087at2759"/>
<name>A0A8H6XES6_9AGAR</name>
<evidence type="ECO:0000256" key="1">
    <source>
        <dbReference type="SAM" id="MobiDB-lite"/>
    </source>
</evidence>
<keyword evidence="2" id="KW-0812">Transmembrane</keyword>
<feature type="transmembrane region" description="Helical" evidence="2">
    <location>
        <begin position="320"/>
        <end position="340"/>
    </location>
</feature>
<evidence type="ECO:0000313" key="4">
    <source>
        <dbReference type="Proteomes" id="UP000620124"/>
    </source>
</evidence>
<feature type="compositionally biased region" description="Polar residues" evidence="1">
    <location>
        <begin position="129"/>
        <end position="140"/>
    </location>
</feature>
<gene>
    <name evidence="3" type="ORF">MVEN_01927900</name>
</gene>
<sequence>MLSLTGERRQAGESCMDRMVVLCWGLPNANQINCSRALYSCTMTDTTRLDLPSLSFTSPTPIPSPIAPHEEPANSDSLHTPPRTSSNGSTKGKRKANEIEGGNTPPDVKKEREQKATTFAVGPRPVRASNATTVNSSHAPSSFHRQKRARLSTPTESRPGSRSGQEPSGDTAATVGSWSSRRSILRPPSRGAQSISQQSKAASLHRAPSRRSISQSSIPISALISPHAPSVARSGGTYHMRDPHKPPPAYNRLVGRSHLVASMAAAPTVGAVGPRLEVARSTRGSSSSGSSSFPYEAQQVVLDDPQLEFDARTWRTRCRIMAVVSFLTYVPFVVLVAVFARRR</sequence>
<keyword evidence="4" id="KW-1185">Reference proteome</keyword>
<comment type="caution">
    <text evidence="3">The sequence shown here is derived from an EMBL/GenBank/DDBJ whole genome shotgun (WGS) entry which is preliminary data.</text>
</comment>
<feature type="compositionally biased region" description="Low complexity" evidence="1">
    <location>
        <begin position="177"/>
        <end position="202"/>
    </location>
</feature>
<evidence type="ECO:0000256" key="2">
    <source>
        <dbReference type="SAM" id="Phobius"/>
    </source>
</evidence>
<feature type="compositionally biased region" description="Low complexity" evidence="1">
    <location>
        <begin position="210"/>
        <end position="230"/>
    </location>
</feature>
<evidence type="ECO:0000313" key="3">
    <source>
        <dbReference type="EMBL" id="KAF7340098.1"/>
    </source>
</evidence>